<proteinExistence type="predicted"/>
<evidence type="ECO:0000256" key="1">
    <source>
        <dbReference type="SAM" id="MobiDB-lite"/>
    </source>
</evidence>
<accession>A0A3L7K3B5</accession>
<comment type="caution">
    <text evidence="2">The sequence shown here is derived from an EMBL/GenBank/DDBJ whole genome shotgun (WGS) entry which is preliminary data.</text>
</comment>
<evidence type="ECO:0000313" key="2">
    <source>
        <dbReference type="EMBL" id="RLQ97320.1"/>
    </source>
</evidence>
<dbReference type="EMBL" id="RCVZ01000002">
    <property type="protein sequence ID" value="RLQ97320.1"/>
    <property type="molecule type" value="Genomic_DNA"/>
</dbReference>
<dbReference type="AlphaFoldDB" id="A0A3L7K3B5"/>
<evidence type="ECO:0000313" key="3">
    <source>
        <dbReference type="Proteomes" id="UP000276770"/>
    </source>
</evidence>
<gene>
    <name evidence="2" type="ORF">D9X91_04000</name>
</gene>
<name>A0A3L7K3B5_9BACI</name>
<dbReference type="RefSeq" id="WP_121679270.1">
    <property type="nucleotide sequence ID" value="NZ_RCVZ01000002.1"/>
</dbReference>
<feature type="region of interest" description="Disordered" evidence="1">
    <location>
        <begin position="47"/>
        <end position="66"/>
    </location>
</feature>
<organism evidence="2 3">
    <name type="scientific">Falsibacillus albus</name>
    <dbReference type="NCBI Taxonomy" id="2478915"/>
    <lineage>
        <taxon>Bacteria</taxon>
        <taxon>Bacillati</taxon>
        <taxon>Bacillota</taxon>
        <taxon>Bacilli</taxon>
        <taxon>Bacillales</taxon>
        <taxon>Bacillaceae</taxon>
        <taxon>Falsibacillus</taxon>
    </lineage>
</organism>
<reference evidence="2 3" key="1">
    <citation type="submission" date="2018-10" db="EMBL/GenBank/DDBJ databases">
        <title>Falsibacillus sp. genome draft.</title>
        <authorList>
            <person name="Shi S."/>
        </authorList>
    </citation>
    <scope>NUCLEOTIDE SEQUENCE [LARGE SCALE GENOMIC DNA]</scope>
    <source>
        <strain evidence="2 3">GY 10110</strain>
    </source>
</reference>
<protein>
    <submittedName>
        <fullName evidence="2">Uncharacterized protein</fullName>
    </submittedName>
</protein>
<dbReference type="Proteomes" id="UP000276770">
    <property type="component" value="Unassembled WGS sequence"/>
</dbReference>
<dbReference type="OrthoDB" id="2454402at2"/>
<keyword evidence="3" id="KW-1185">Reference proteome</keyword>
<sequence length="66" mass="7445">MATQDKDQYEFLEDTHYEGKNKAYFDIDRMVNEGMSGGSVHMRANSTNIDEALDITDETPPNTTQG</sequence>